<dbReference type="EMBL" id="SZPX01000001">
    <property type="protein sequence ID" value="TKI71060.1"/>
    <property type="molecule type" value="Genomic_DNA"/>
</dbReference>
<evidence type="ECO:0000313" key="1">
    <source>
        <dbReference type="EMBL" id="TKI71060.1"/>
    </source>
</evidence>
<organism evidence="1 2">
    <name type="scientific">Sulfurimonas crateris</name>
    <dbReference type="NCBI Taxonomy" id="2574727"/>
    <lineage>
        <taxon>Bacteria</taxon>
        <taxon>Pseudomonadati</taxon>
        <taxon>Campylobacterota</taxon>
        <taxon>Epsilonproteobacteria</taxon>
        <taxon>Campylobacterales</taxon>
        <taxon>Sulfurimonadaceae</taxon>
        <taxon>Sulfurimonas</taxon>
    </lineage>
</organism>
<accession>A0A4U2ZBW2</accession>
<keyword evidence="2" id="KW-1185">Reference proteome</keyword>
<evidence type="ECO:0000313" key="2">
    <source>
        <dbReference type="Proteomes" id="UP000309561"/>
    </source>
</evidence>
<gene>
    <name evidence="1" type="ORF">FCU45_01365</name>
</gene>
<dbReference type="Proteomes" id="UP000309561">
    <property type="component" value="Unassembled WGS sequence"/>
</dbReference>
<name>A0A4U2ZBW2_9BACT</name>
<dbReference type="AlphaFoldDB" id="A0A4U2ZBW2"/>
<sequence>MERSIRKFRRKHGLSIYKNVREELEQMEINERVAKEHKAFVANGITVADGGKKDLDYWFGLLQKGAITQDEYNAKKSELMAV</sequence>
<proteinExistence type="predicted"/>
<protein>
    <submittedName>
        <fullName evidence="1">Uncharacterized protein</fullName>
    </submittedName>
</protein>
<comment type="caution">
    <text evidence="1">The sequence shown here is derived from an EMBL/GenBank/DDBJ whole genome shotgun (WGS) entry which is preliminary data.</text>
</comment>
<reference evidence="1 2" key="1">
    <citation type="submission" date="2019-04" db="EMBL/GenBank/DDBJ databases">
        <title>Sulfurimonas crateris sp. nov. a facultative anaerobic sulfur-oxidizing chemolithautotrophic bacterium isolated from a terrestrial mud vulcano.</title>
        <authorList>
            <person name="Ratnikova N.M."/>
            <person name="Slobodkin A.I."/>
            <person name="Merkel A.Y."/>
            <person name="Novikov A."/>
            <person name="Bonch-Osmolovskaya E.A."/>
            <person name="Slobodkina G.B."/>
        </authorList>
    </citation>
    <scope>NUCLEOTIDE SEQUENCE [LARGE SCALE GENOMIC DNA]</scope>
    <source>
        <strain evidence="1 2">SN118</strain>
    </source>
</reference>